<feature type="non-terminal residue" evidence="1">
    <location>
        <position position="1"/>
    </location>
</feature>
<name>E2AVE5_CAMFO</name>
<dbReference type="PANTHER" id="PTHR33053:SF9">
    <property type="entry name" value="AGAP000105-PA"/>
    <property type="match status" value="1"/>
</dbReference>
<keyword evidence="2" id="KW-1185">Reference proteome</keyword>
<protein>
    <submittedName>
        <fullName evidence="1">Uncharacterized protein</fullName>
    </submittedName>
</protein>
<accession>E2AVE5</accession>
<feature type="non-terminal residue" evidence="1">
    <location>
        <position position="196"/>
    </location>
</feature>
<dbReference type="PANTHER" id="PTHR33053">
    <property type="entry name" value="PROTEIN, PUTATIVE-RELATED"/>
    <property type="match status" value="1"/>
</dbReference>
<reference evidence="1 2" key="1">
    <citation type="journal article" date="2010" name="Science">
        <title>Genomic comparison of the ants Camponotus floridanus and Harpegnathos saltator.</title>
        <authorList>
            <person name="Bonasio R."/>
            <person name="Zhang G."/>
            <person name="Ye C."/>
            <person name="Mutti N.S."/>
            <person name="Fang X."/>
            <person name="Qin N."/>
            <person name="Donahue G."/>
            <person name="Yang P."/>
            <person name="Li Q."/>
            <person name="Li C."/>
            <person name="Zhang P."/>
            <person name="Huang Z."/>
            <person name="Berger S.L."/>
            <person name="Reinberg D."/>
            <person name="Wang J."/>
            <person name="Liebig J."/>
        </authorList>
    </citation>
    <scope>NUCLEOTIDE SEQUENCE [LARGE SCALE GENOMIC DNA]</scope>
    <source>
        <strain evidence="2">C129</strain>
    </source>
</reference>
<dbReference type="InParanoid" id="E2AVE5"/>
<dbReference type="EMBL" id="GL443089">
    <property type="protein sequence ID" value="EFN62594.1"/>
    <property type="molecule type" value="Genomic_DNA"/>
</dbReference>
<gene>
    <name evidence="1" type="ORF">EAG_00368</name>
</gene>
<dbReference type="AlphaFoldDB" id="E2AVE5"/>
<sequence>YAGQLLRTFIKHSVVIYGARFVVYNVHSMCHLEEECQQHGHLENFSAFVFENKLQGIKRLLHSGYKPLQQAAYRDLEKGPQNVILENEENHVFLSMQRNHPVNEIINGIQYKKITVNNIIFQCNNKDSCFKTVDGEIAILHNIVQRQDQIYFVGHFFSQTGNAYEYPLSSVELGIVRVSHLSMEKQIVLLTNIAAK</sequence>
<dbReference type="Proteomes" id="UP000000311">
    <property type="component" value="Unassembled WGS sequence"/>
</dbReference>
<dbReference type="OrthoDB" id="8186801at2759"/>
<proteinExistence type="predicted"/>
<organism evidence="2">
    <name type="scientific">Camponotus floridanus</name>
    <name type="common">Florida carpenter ant</name>
    <dbReference type="NCBI Taxonomy" id="104421"/>
    <lineage>
        <taxon>Eukaryota</taxon>
        <taxon>Metazoa</taxon>
        <taxon>Ecdysozoa</taxon>
        <taxon>Arthropoda</taxon>
        <taxon>Hexapoda</taxon>
        <taxon>Insecta</taxon>
        <taxon>Pterygota</taxon>
        <taxon>Neoptera</taxon>
        <taxon>Endopterygota</taxon>
        <taxon>Hymenoptera</taxon>
        <taxon>Apocrita</taxon>
        <taxon>Aculeata</taxon>
        <taxon>Formicoidea</taxon>
        <taxon>Formicidae</taxon>
        <taxon>Formicinae</taxon>
        <taxon>Camponotus</taxon>
    </lineage>
</organism>
<dbReference type="OMA" id="CITISNY"/>
<evidence type="ECO:0000313" key="1">
    <source>
        <dbReference type="EMBL" id="EFN62594.1"/>
    </source>
</evidence>
<evidence type="ECO:0000313" key="2">
    <source>
        <dbReference type="Proteomes" id="UP000000311"/>
    </source>
</evidence>